<evidence type="ECO:0000313" key="3">
    <source>
        <dbReference type="Proteomes" id="UP001193081"/>
    </source>
</evidence>
<dbReference type="PANTHER" id="PTHR36174:SF1">
    <property type="entry name" value="LIPID II:GLYCINE GLYCYLTRANSFERASE"/>
    <property type="match status" value="1"/>
</dbReference>
<protein>
    <submittedName>
        <fullName evidence="2">GNAT family N-acetyltransferase</fullName>
        <ecNumber evidence="2">2.3.1.-</ecNumber>
    </submittedName>
</protein>
<feature type="domain" description="BioF2-like acetyltransferase" evidence="1">
    <location>
        <begin position="159"/>
        <end position="298"/>
    </location>
</feature>
<dbReference type="Pfam" id="PF13480">
    <property type="entry name" value="Acetyltransf_6"/>
    <property type="match status" value="1"/>
</dbReference>
<dbReference type="InterPro" id="IPR016181">
    <property type="entry name" value="Acyl_CoA_acyltransferase"/>
</dbReference>
<reference evidence="2 3" key="1">
    <citation type="submission" date="2021-03" db="EMBL/GenBank/DDBJ databases">
        <authorList>
            <person name="Grouzdev D.S."/>
        </authorList>
    </citation>
    <scope>NUCLEOTIDE SEQUENCE [LARGE SCALE GENOMIC DNA]</scope>
    <source>
        <strain evidence="2 3">M50-1</strain>
    </source>
</reference>
<dbReference type="Gene3D" id="3.40.630.30">
    <property type="match status" value="1"/>
</dbReference>
<dbReference type="EMBL" id="SIJK02000020">
    <property type="protein sequence ID" value="MBP1466523.1"/>
    <property type="molecule type" value="Genomic_DNA"/>
</dbReference>
<dbReference type="InterPro" id="IPR038740">
    <property type="entry name" value="BioF2-like_GNAT_dom"/>
</dbReference>
<dbReference type="SUPFAM" id="SSF55729">
    <property type="entry name" value="Acyl-CoA N-acyltransferases (Nat)"/>
    <property type="match status" value="1"/>
</dbReference>
<comment type="caution">
    <text evidence="2">The sequence shown here is derived from an EMBL/GenBank/DDBJ whole genome shotgun (WGS) entry which is preliminary data.</text>
</comment>
<dbReference type="PANTHER" id="PTHR36174">
    <property type="entry name" value="LIPID II:GLYCINE GLYCYLTRANSFERASE"/>
    <property type="match status" value="1"/>
</dbReference>
<dbReference type="EC" id="2.3.1.-" evidence="2"/>
<organism evidence="2 3">
    <name type="scientific">Candidatus Chloroploca mongolica</name>
    <dbReference type="NCBI Taxonomy" id="2528176"/>
    <lineage>
        <taxon>Bacteria</taxon>
        <taxon>Bacillati</taxon>
        <taxon>Chloroflexota</taxon>
        <taxon>Chloroflexia</taxon>
        <taxon>Chloroflexales</taxon>
        <taxon>Chloroflexineae</taxon>
        <taxon>Oscillochloridaceae</taxon>
        <taxon>Candidatus Chloroploca</taxon>
    </lineage>
</organism>
<dbReference type="Proteomes" id="UP001193081">
    <property type="component" value="Unassembled WGS sequence"/>
</dbReference>
<sequence length="332" mass="38953">MSLRIMQPVPEDFWWNVARQCAYATFYHTPLWRDIALHSFPVKYQDATFGAILANGTRVVFPIIATRTIGPFRWLHSTFENCYGGFIADGPVNDDEAAVLYQHACQISTYTLYAIDNPFNAPLPELVQSRLQEVYTEPTYLVHLDADFDAIMARFSRARRTAYRRGLKKGVEVRQMRSLDEMVIYYESYRDAIERWGEATGYGYPWHMFEQIYYLSQAYPEQIKIWVMIVNNQIAGGRMIFYWNKVASLWHGASHRDFLEYDVMPVGDTEIIRDALDHGYRYFDFNTSGNKEGVMTYKERFGTETRPVTMWRFATPLLQPMQQIYWKATGKR</sequence>
<evidence type="ECO:0000313" key="2">
    <source>
        <dbReference type="EMBL" id="MBP1466523.1"/>
    </source>
</evidence>
<dbReference type="GO" id="GO:0016746">
    <property type="term" value="F:acyltransferase activity"/>
    <property type="evidence" value="ECO:0007669"/>
    <property type="project" value="UniProtKB-KW"/>
</dbReference>
<keyword evidence="3" id="KW-1185">Reference proteome</keyword>
<accession>A0ABS4DAP2</accession>
<dbReference type="RefSeq" id="WP_135478518.1">
    <property type="nucleotide sequence ID" value="NZ_SIJK02000020.1"/>
</dbReference>
<gene>
    <name evidence="2" type="ORF">EYB53_012480</name>
</gene>
<keyword evidence="2" id="KW-0012">Acyltransferase</keyword>
<dbReference type="InterPro" id="IPR050644">
    <property type="entry name" value="PG_Glycine_Bridge_Synth"/>
</dbReference>
<evidence type="ECO:0000259" key="1">
    <source>
        <dbReference type="Pfam" id="PF13480"/>
    </source>
</evidence>
<name>A0ABS4DAP2_9CHLR</name>
<proteinExistence type="predicted"/>
<keyword evidence="2" id="KW-0808">Transferase</keyword>